<feature type="transmembrane region" description="Helical" evidence="1">
    <location>
        <begin position="270"/>
        <end position="288"/>
    </location>
</feature>
<dbReference type="OrthoDB" id="301415at2759"/>
<dbReference type="PANTHER" id="PTHR35859:SF5">
    <property type="entry name" value="ION TRANSPORT DOMAIN-CONTAINING PROTEIN"/>
    <property type="match status" value="1"/>
</dbReference>
<keyword evidence="5" id="KW-1185">Reference proteome</keyword>
<keyword evidence="1" id="KW-0472">Membrane</keyword>
<gene>
    <name evidence="4" type="ORF">K493DRAFT_248224</name>
</gene>
<dbReference type="Pfam" id="PF23317">
    <property type="entry name" value="YVC1_C"/>
    <property type="match status" value="1"/>
</dbReference>
<sequence length="649" mass="74047">MSNVHSRTGSVTDEQQPLLPAKSTTAFLSENDAQGQAKRVRKTITGLFSLINCVLPSLVEPEDITRCDSTIITKDTVQYALQLARLAGGQNGEVVEPYHVIYCALRCVAAYQHEAEKDASWTSLMQQRALAAQVLAKNLLHSFQNRLTLNFNVLLQKYHAEGEEVSSASCVIEIAIEIHATMFLSDYEVQKCINTIWEGGILQNEDSNGNTYFVAYEQSTSGSIWQYFNPERLQVPKYQDALRIVYFLGFLALYTYVVNNRTTRPEPLEWMMYTFVMGYIFEEIRLIYEGGVFYLYSIWHWINIGMYLVFFVSFAFRILALTVHHAHKKDAYNDIAYDLLSIMAIFLWVKTVSLLDGFKFIGNMIIILQAMIKDSFMFFSLLPWGFIGFLQSFYALGGGNDKDDELGLLSTFSLLSRAFLADANFTQAEEYHNVYGAFLFGLYLFFTVVLLLNILVALFNSSYSRITEQSESEYLALFTFKVFSYLKSPDQFPFPAPLNLIEVLFIIPTSLVMSEKGYARLNHAVLSVLLWAPLMLIAWHESRHLVGPSFEALDTILHEQLKSDANDVMAHQITRGFLPLNVELENGETKLETYLEYQKRQNLSRFSTLHHPINSLKGKEISGLELADLIQKVQQNHENLLEMLTSLKP</sequence>
<evidence type="ECO:0000313" key="4">
    <source>
        <dbReference type="EMBL" id="ORX67699.1"/>
    </source>
</evidence>
<evidence type="ECO:0000313" key="5">
    <source>
        <dbReference type="Proteomes" id="UP000193498"/>
    </source>
</evidence>
<feature type="transmembrane region" description="Helical" evidence="1">
    <location>
        <begin position="437"/>
        <end position="459"/>
    </location>
</feature>
<dbReference type="Proteomes" id="UP000193498">
    <property type="component" value="Unassembled WGS sequence"/>
</dbReference>
<evidence type="ECO:0000259" key="3">
    <source>
        <dbReference type="Pfam" id="PF23317"/>
    </source>
</evidence>
<feature type="transmembrane region" description="Helical" evidence="1">
    <location>
        <begin position="376"/>
        <end position="394"/>
    </location>
</feature>
<feature type="domain" description="Calcium channel YVC1-like C-terminal transmembrane" evidence="3">
    <location>
        <begin position="249"/>
        <end position="554"/>
    </location>
</feature>
<protein>
    <submittedName>
        <fullName evidence="4">Uncharacterized protein</fullName>
    </submittedName>
</protein>
<keyword evidence="1" id="KW-1133">Transmembrane helix</keyword>
<feature type="transmembrane region" description="Helical" evidence="1">
    <location>
        <begin position="300"/>
        <end position="323"/>
    </location>
</feature>
<organism evidence="4 5">
    <name type="scientific">Basidiobolus meristosporus CBS 931.73</name>
    <dbReference type="NCBI Taxonomy" id="1314790"/>
    <lineage>
        <taxon>Eukaryota</taxon>
        <taxon>Fungi</taxon>
        <taxon>Fungi incertae sedis</taxon>
        <taxon>Zoopagomycota</taxon>
        <taxon>Entomophthoromycotina</taxon>
        <taxon>Basidiobolomycetes</taxon>
        <taxon>Basidiobolales</taxon>
        <taxon>Basidiobolaceae</taxon>
        <taxon>Basidiobolus</taxon>
    </lineage>
</organism>
<dbReference type="InterPro" id="IPR056336">
    <property type="entry name" value="YVC1_C"/>
</dbReference>
<dbReference type="InterPro" id="IPR056337">
    <property type="entry name" value="LHD_YVC1"/>
</dbReference>
<dbReference type="InParanoid" id="A0A1Y1W2D9"/>
<evidence type="ECO:0000256" key="1">
    <source>
        <dbReference type="SAM" id="Phobius"/>
    </source>
</evidence>
<dbReference type="STRING" id="1314790.A0A1Y1W2D9"/>
<keyword evidence="1" id="KW-0812">Transmembrane</keyword>
<name>A0A1Y1W2D9_9FUNG</name>
<dbReference type="PANTHER" id="PTHR35859">
    <property type="entry name" value="NONSELECTIVE CATION CHANNEL PROTEIN"/>
    <property type="match status" value="1"/>
</dbReference>
<accession>A0A1Y1W2D9</accession>
<dbReference type="EMBL" id="MCFE01001109">
    <property type="protein sequence ID" value="ORX67699.1"/>
    <property type="molecule type" value="Genomic_DNA"/>
</dbReference>
<dbReference type="AlphaFoldDB" id="A0A1Y1W2D9"/>
<reference evidence="4 5" key="1">
    <citation type="submission" date="2016-07" db="EMBL/GenBank/DDBJ databases">
        <title>Pervasive Adenine N6-methylation of Active Genes in Fungi.</title>
        <authorList>
            <consortium name="DOE Joint Genome Institute"/>
            <person name="Mondo S.J."/>
            <person name="Dannebaum R.O."/>
            <person name="Kuo R.C."/>
            <person name="Labutti K."/>
            <person name="Haridas S."/>
            <person name="Kuo A."/>
            <person name="Salamov A."/>
            <person name="Ahrendt S.R."/>
            <person name="Lipzen A."/>
            <person name="Sullivan W."/>
            <person name="Andreopoulos W.B."/>
            <person name="Clum A."/>
            <person name="Lindquist E."/>
            <person name="Daum C."/>
            <person name="Ramamoorthy G.K."/>
            <person name="Gryganskyi A."/>
            <person name="Culley D."/>
            <person name="Magnuson J.K."/>
            <person name="James T.Y."/>
            <person name="O'Malley M.A."/>
            <person name="Stajich J.E."/>
            <person name="Spatafora J.W."/>
            <person name="Visel A."/>
            <person name="Grigoriev I.V."/>
        </authorList>
    </citation>
    <scope>NUCLEOTIDE SEQUENCE [LARGE SCALE GENOMIC DNA]</scope>
    <source>
        <strain evidence="4 5">CBS 931.73</strain>
    </source>
</reference>
<feature type="transmembrane region" description="Helical" evidence="1">
    <location>
        <begin position="335"/>
        <end position="355"/>
    </location>
</feature>
<proteinExistence type="predicted"/>
<dbReference type="Pfam" id="PF23190">
    <property type="entry name" value="LHD_TRPY1"/>
    <property type="match status" value="1"/>
</dbReference>
<feature type="domain" description="YVC1 N-terminal linker helical" evidence="2">
    <location>
        <begin position="40"/>
        <end position="228"/>
    </location>
</feature>
<feature type="transmembrane region" description="Helical" evidence="1">
    <location>
        <begin position="241"/>
        <end position="258"/>
    </location>
</feature>
<evidence type="ECO:0000259" key="2">
    <source>
        <dbReference type="Pfam" id="PF23190"/>
    </source>
</evidence>
<dbReference type="InterPro" id="IPR052971">
    <property type="entry name" value="TRP_calcium_channel"/>
</dbReference>
<comment type="caution">
    <text evidence="4">The sequence shown here is derived from an EMBL/GenBank/DDBJ whole genome shotgun (WGS) entry which is preliminary data.</text>
</comment>
<feature type="transmembrane region" description="Helical" evidence="1">
    <location>
        <begin position="521"/>
        <end position="539"/>
    </location>
</feature>